<keyword evidence="2" id="KW-0498">Mitosis</keyword>
<evidence type="ECO:0000256" key="4">
    <source>
        <dbReference type="ARBA" id="ARBA00023306"/>
    </source>
</evidence>
<sequence>MTGILKPSGSFTITPHKVSICILLQVYAPPAQISVPFPFSSVAQHNRLGLFLLALTKSCDDVLEPKLDELMTQLREIGGLLNHWLSDHLTHKLSSFSAPDDLFNFFSDLRGILGGPDSSVLDDDLIMLDPSSNLGMFLRRCLLAFNLLVFETHHMGA</sequence>
<evidence type="ECO:0000256" key="3">
    <source>
        <dbReference type="ARBA" id="ARBA00022786"/>
    </source>
</evidence>
<dbReference type="CDD" id="cd16270">
    <property type="entry name" value="Apc5_N"/>
    <property type="match status" value="1"/>
</dbReference>
<evidence type="ECO:0000256" key="1">
    <source>
        <dbReference type="ARBA" id="ARBA00022618"/>
    </source>
</evidence>
<accession>A0ABC8TWL8</accession>
<keyword evidence="3" id="KW-0833">Ubl conjugation pathway</keyword>
<keyword evidence="1" id="KW-0132">Cell division</keyword>
<dbReference type="PANTHER" id="PTHR12830">
    <property type="entry name" value="ANAPHASE-PROMOTING COMPLEX SUBUNIT 5"/>
    <property type="match status" value="1"/>
</dbReference>
<reference evidence="5 6" key="1">
    <citation type="submission" date="2024-02" db="EMBL/GenBank/DDBJ databases">
        <authorList>
            <person name="Vignale AGUSTIN F."/>
            <person name="Sosa J E."/>
            <person name="Modenutti C."/>
        </authorList>
    </citation>
    <scope>NUCLEOTIDE SEQUENCE [LARGE SCALE GENOMIC DNA]</scope>
</reference>
<evidence type="ECO:0000313" key="5">
    <source>
        <dbReference type="EMBL" id="CAK9171224.1"/>
    </source>
</evidence>
<keyword evidence="6" id="KW-1185">Reference proteome</keyword>
<evidence type="ECO:0000313" key="6">
    <source>
        <dbReference type="Proteomes" id="UP001642360"/>
    </source>
</evidence>
<dbReference type="AlphaFoldDB" id="A0ABC8TWL8"/>
<organism evidence="5 6">
    <name type="scientific">Ilex paraguariensis</name>
    <name type="common">yerba mate</name>
    <dbReference type="NCBI Taxonomy" id="185542"/>
    <lineage>
        <taxon>Eukaryota</taxon>
        <taxon>Viridiplantae</taxon>
        <taxon>Streptophyta</taxon>
        <taxon>Embryophyta</taxon>
        <taxon>Tracheophyta</taxon>
        <taxon>Spermatophyta</taxon>
        <taxon>Magnoliopsida</taxon>
        <taxon>eudicotyledons</taxon>
        <taxon>Gunneridae</taxon>
        <taxon>Pentapetalae</taxon>
        <taxon>asterids</taxon>
        <taxon>campanulids</taxon>
        <taxon>Aquifoliales</taxon>
        <taxon>Aquifoliaceae</taxon>
        <taxon>Ilex</taxon>
    </lineage>
</organism>
<evidence type="ECO:0000256" key="2">
    <source>
        <dbReference type="ARBA" id="ARBA00022776"/>
    </source>
</evidence>
<protein>
    <submittedName>
        <fullName evidence="5">Uncharacterized protein</fullName>
    </submittedName>
</protein>
<dbReference type="GO" id="GO:0051301">
    <property type="term" value="P:cell division"/>
    <property type="evidence" value="ECO:0007669"/>
    <property type="project" value="UniProtKB-KW"/>
</dbReference>
<dbReference type="EMBL" id="CAUOFW020005680">
    <property type="protein sequence ID" value="CAK9171224.1"/>
    <property type="molecule type" value="Genomic_DNA"/>
</dbReference>
<name>A0ABC8TWL8_9AQUA</name>
<dbReference type="Proteomes" id="UP001642360">
    <property type="component" value="Unassembled WGS sequence"/>
</dbReference>
<proteinExistence type="predicted"/>
<dbReference type="PANTHER" id="PTHR12830:SF9">
    <property type="entry name" value="ANAPHASE-PROMOTING COMPLEX SUBUNIT 5"/>
    <property type="match status" value="1"/>
</dbReference>
<comment type="caution">
    <text evidence="5">The sequence shown here is derived from an EMBL/GenBank/DDBJ whole genome shotgun (WGS) entry which is preliminary data.</text>
</comment>
<dbReference type="InterPro" id="IPR037679">
    <property type="entry name" value="Apc5"/>
</dbReference>
<keyword evidence="4" id="KW-0131">Cell cycle</keyword>
<gene>
    <name evidence="5" type="ORF">ILEXP_LOCUS40768</name>
</gene>